<dbReference type="GO" id="GO:0003677">
    <property type="term" value="F:DNA binding"/>
    <property type="evidence" value="ECO:0007669"/>
    <property type="project" value="UniProtKB-KW"/>
</dbReference>
<comment type="caution">
    <text evidence="1">The sequence shown here is derived from an EMBL/GenBank/DDBJ whole genome shotgun (WGS) entry which is preliminary data.</text>
</comment>
<dbReference type="InterPro" id="IPR029032">
    <property type="entry name" value="AhpD-like"/>
</dbReference>
<gene>
    <name evidence="1" type="ORF">ACFOY2_52270</name>
</gene>
<dbReference type="Proteomes" id="UP001595851">
    <property type="component" value="Unassembled WGS sequence"/>
</dbReference>
<organism evidence="1 2">
    <name type="scientific">Nonomuraea purpurea</name>
    <dbReference type="NCBI Taxonomy" id="1849276"/>
    <lineage>
        <taxon>Bacteria</taxon>
        <taxon>Bacillati</taxon>
        <taxon>Actinomycetota</taxon>
        <taxon>Actinomycetes</taxon>
        <taxon>Streptosporangiales</taxon>
        <taxon>Streptosporangiaceae</taxon>
        <taxon>Nonomuraea</taxon>
    </lineage>
</organism>
<keyword evidence="2" id="KW-1185">Reference proteome</keyword>
<dbReference type="EMBL" id="JBHSBI010000051">
    <property type="protein sequence ID" value="MFC4015869.1"/>
    <property type="molecule type" value="Genomic_DNA"/>
</dbReference>
<accession>A0ABV8GUE9</accession>
<protein>
    <submittedName>
        <fullName evidence="1">DNA-binding protein</fullName>
    </submittedName>
</protein>
<evidence type="ECO:0000313" key="2">
    <source>
        <dbReference type="Proteomes" id="UP001595851"/>
    </source>
</evidence>
<proteinExistence type="predicted"/>
<dbReference type="SUPFAM" id="SSF69118">
    <property type="entry name" value="AhpD-like"/>
    <property type="match status" value="1"/>
</dbReference>
<dbReference type="Gene3D" id="1.20.1290.10">
    <property type="entry name" value="AhpD-like"/>
    <property type="match status" value="1"/>
</dbReference>
<evidence type="ECO:0000313" key="1">
    <source>
        <dbReference type="EMBL" id="MFC4015869.1"/>
    </source>
</evidence>
<keyword evidence="1" id="KW-0238">DNA-binding</keyword>
<reference evidence="2" key="1">
    <citation type="journal article" date="2019" name="Int. J. Syst. Evol. Microbiol.">
        <title>The Global Catalogue of Microorganisms (GCM) 10K type strain sequencing project: providing services to taxonomists for standard genome sequencing and annotation.</title>
        <authorList>
            <consortium name="The Broad Institute Genomics Platform"/>
            <consortium name="The Broad Institute Genome Sequencing Center for Infectious Disease"/>
            <person name="Wu L."/>
            <person name="Ma J."/>
        </authorList>
    </citation>
    <scope>NUCLEOTIDE SEQUENCE [LARGE SCALE GENOMIC DNA]</scope>
    <source>
        <strain evidence="2">TBRC 1276</strain>
    </source>
</reference>
<sequence length="339" mass="35126">MSPTLIRHVTPVAPNRARGVVAEVYAQVNAEFSSIGPAVMMMSPSPELTAAGWSLMREAQLAGDVPPVDKAVVALGAAQANNLDYDVRAFLAVLRLLGRPDLADAAERGEAPADEPLAALLAWAASTGVTGKEPLAAPFARTAAAEFVGTLLFTHFIDRVAAAMLPTGLTPGTLDPADEPPFEGAPVLRDLGQDLRPGATLPLLDGLPSQVPPAWAGDGPIGTAYATLAATAAQGAGLLSTAAAETTARVIAAHRGRLRPAGDWLEEPLADLPEGDRPGARVAVLAGLAPQSLTDEHVAAWRATDRRFSDHCTVYLLAYGAMTAVTHIEADAVTGLRLR</sequence>
<name>A0ABV8GUE9_9ACTN</name>
<dbReference type="RefSeq" id="WP_379535670.1">
    <property type="nucleotide sequence ID" value="NZ_JBHSBI010000051.1"/>
</dbReference>